<organism evidence="9 10">
    <name type="scientific">Monosporascus ibericus</name>
    <dbReference type="NCBI Taxonomy" id="155417"/>
    <lineage>
        <taxon>Eukaryota</taxon>
        <taxon>Fungi</taxon>
        <taxon>Dikarya</taxon>
        <taxon>Ascomycota</taxon>
        <taxon>Pezizomycotina</taxon>
        <taxon>Sordariomycetes</taxon>
        <taxon>Xylariomycetidae</taxon>
        <taxon>Xylariales</taxon>
        <taxon>Xylariales incertae sedis</taxon>
        <taxon>Monosporascus</taxon>
    </lineage>
</organism>
<reference evidence="9 10" key="1">
    <citation type="submission" date="2018-06" db="EMBL/GenBank/DDBJ databases">
        <title>Complete Genomes of Monosporascus.</title>
        <authorList>
            <person name="Robinson A.J."/>
            <person name="Natvig D.O."/>
        </authorList>
    </citation>
    <scope>NUCLEOTIDE SEQUENCE [LARGE SCALE GENOMIC DNA]</scope>
    <source>
        <strain evidence="9 10">CBS 110550</strain>
    </source>
</reference>
<evidence type="ECO:0000256" key="2">
    <source>
        <dbReference type="ARBA" id="ARBA00023015"/>
    </source>
</evidence>
<dbReference type="Gene3D" id="1.20.5.170">
    <property type="match status" value="1"/>
</dbReference>
<evidence type="ECO:0000313" key="10">
    <source>
        <dbReference type="Proteomes" id="UP000293360"/>
    </source>
</evidence>
<protein>
    <recommendedName>
        <fullName evidence="8">BZIP domain-containing protein</fullName>
    </recommendedName>
</protein>
<comment type="subcellular location">
    <subcellularLocation>
        <location evidence="1">Nucleus</location>
    </subcellularLocation>
</comment>
<feature type="coiled-coil region" evidence="6">
    <location>
        <begin position="200"/>
        <end position="234"/>
    </location>
</feature>
<dbReference type="PANTHER" id="PTHR13044">
    <property type="entry name" value="ACTIVATING TRANSCRIPTION FACTOR ATF 4/5"/>
    <property type="match status" value="1"/>
</dbReference>
<proteinExistence type="predicted"/>
<feature type="region of interest" description="Disordered" evidence="7">
    <location>
        <begin position="106"/>
        <end position="194"/>
    </location>
</feature>
<feature type="compositionally biased region" description="Polar residues" evidence="7">
    <location>
        <begin position="54"/>
        <end position="64"/>
    </location>
</feature>
<dbReference type="Pfam" id="PF07716">
    <property type="entry name" value="bZIP_2"/>
    <property type="match status" value="1"/>
</dbReference>
<feature type="compositionally biased region" description="Polar residues" evidence="7">
    <location>
        <begin position="111"/>
        <end position="128"/>
    </location>
</feature>
<dbReference type="PANTHER" id="PTHR13044:SF14">
    <property type="entry name" value="CRYPTOCEPHAL, ISOFORM A"/>
    <property type="match status" value="1"/>
</dbReference>
<dbReference type="PROSITE" id="PS50217">
    <property type="entry name" value="BZIP"/>
    <property type="match status" value="1"/>
</dbReference>
<keyword evidence="5" id="KW-0539">Nucleus</keyword>
<accession>A0A4Q4TIZ0</accession>
<dbReference type="CDD" id="cd14705">
    <property type="entry name" value="bZIP_Zip1"/>
    <property type="match status" value="1"/>
</dbReference>
<keyword evidence="6" id="KW-0175">Coiled coil</keyword>
<dbReference type="EMBL" id="QJNU01000164">
    <property type="protein sequence ID" value="RYP05617.1"/>
    <property type="molecule type" value="Genomic_DNA"/>
</dbReference>
<dbReference type="FunFam" id="1.20.5.170:FF:000075">
    <property type="entry name" value="BZIP transcription factor (MetR)"/>
    <property type="match status" value="1"/>
</dbReference>
<feature type="region of interest" description="Disordered" evidence="7">
    <location>
        <begin position="1"/>
        <end position="24"/>
    </location>
</feature>
<keyword evidence="3" id="KW-0238">DNA-binding</keyword>
<name>A0A4Q4TIZ0_9PEZI</name>
<dbReference type="GO" id="GO:0001228">
    <property type="term" value="F:DNA-binding transcription activator activity, RNA polymerase II-specific"/>
    <property type="evidence" value="ECO:0007669"/>
    <property type="project" value="TreeGrafter"/>
</dbReference>
<feature type="compositionally biased region" description="Basic and acidic residues" evidence="7">
    <location>
        <begin position="171"/>
        <end position="182"/>
    </location>
</feature>
<dbReference type="InterPro" id="IPR004827">
    <property type="entry name" value="bZIP"/>
</dbReference>
<dbReference type="GO" id="GO:0005634">
    <property type="term" value="C:nucleus"/>
    <property type="evidence" value="ECO:0007669"/>
    <property type="project" value="UniProtKB-SubCell"/>
</dbReference>
<dbReference type="AlphaFoldDB" id="A0A4Q4TIZ0"/>
<sequence length="273" mass="29908">MSQYISTLNEIPQEVSPEESSTTLEEELAMFTNTNFIDWDTHNNSVTTTAAAASNPQSSANLDSDGQPATTATPSTPTPDTPASDPLAGGELAAFDFNNIGEYGFDFNPYVPSSVQPYSDSIGNLQPIQPSPAFPRSASQQRPYGAPAPGTGEKRKAATEIPPPRQMSFEEQTRLAAEEDKRRRNTAASARFRIKKKAREQALEKSQKELGEKVATLENRIQTLETENKWLRELVMEKNGGNEKVVTALLEGRKEKDKLGTEAKSQEKLTEAS</sequence>
<evidence type="ECO:0000259" key="8">
    <source>
        <dbReference type="PROSITE" id="PS50217"/>
    </source>
</evidence>
<dbReference type="STRING" id="155417.A0A4Q4TIZ0"/>
<feature type="region of interest" description="Disordered" evidence="7">
    <location>
        <begin position="50"/>
        <end position="90"/>
    </location>
</feature>
<feature type="domain" description="BZIP" evidence="8">
    <location>
        <begin position="179"/>
        <end position="238"/>
    </location>
</feature>
<evidence type="ECO:0000256" key="4">
    <source>
        <dbReference type="ARBA" id="ARBA00023163"/>
    </source>
</evidence>
<evidence type="ECO:0000256" key="5">
    <source>
        <dbReference type="ARBA" id="ARBA00023242"/>
    </source>
</evidence>
<dbReference type="SUPFAM" id="SSF57959">
    <property type="entry name" value="Leucine zipper domain"/>
    <property type="match status" value="1"/>
</dbReference>
<evidence type="ECO:0000256" key="3">
    <source>
        <dbReference type="ARBA" id="ARBA00023125"/>
    </source>
</evidence>
<dbReference type="InterPro" id="IPR046347">
    <property type="entry name" value="bZIP_sf"/>
</dbReference>
<gene>
    <name evidence="9" type="ORF">DL764_003678</name>
</gene>
<dbReference type="GO" id="GO:0000977">
    <property type="term" value="F:RNA polymerase II transcription regulatory region sequence-specific DNA binding"/>
    <property type="evidence" value="ECO:0007669"/>
    <property type="project" value="TreeGrafter"/>
</dbReference>
<keyword evidence="4" id="KW-0804">Transcription</keyword>
<evidence type="ECO:0000313" key="9">
    <source>
        <dbReference type="EMBL" id="RYP05617.1"/>
    </source>
</evidence>
<evidence type="ECO:0000256" key="7">
    <source>
        <dbReference type="SAM" id="MobiDB-lite"/>
    </source>
</evidence>
<evidence type="ECO:0000256" key="6">
    <source>
        <dbReference type="SAM" id="Coils"/>
    </source>
</evidence>
<dbReference type="SMART" id="SM00338">
    <property type="entry name" value="BRLZ"/>
    <property type="match status" value="1"/>
</dbReference>
<dbReference type="OrthoDB" id="1939598at2759"/>
<keyword evidence="2" id="KW-0805">Transcription regulation</keyword>
<dbReference type="PROSITE" id="PS00036">
    <property type="entry name" value="BZIP_BASIC"/>
    <property type="match status" value="1"/>
</dbReference>
<dbReference type="Proteomes" id="UP000293360">
    <property type="component" value="Unassembled WGS sequence"/>
</dbReference>
<comment type="caution">
    <text evidence="9">The sequence shown here is derived from an EMBL/GenBank/DDBJ whole genome shotgun (WGS) entry which is preliminary data.</text>
</comment>
<feature type="compositionally biased region" description="Polar residues" evidence="7">
    <location>
        <begin position="1"/>
        <end position="10"/>
    </location>
</feature>
<evidence type="ECO:0000256" key="1">
    <source>
        <dbReference type="ARBA" id="ARBA00004123"/>
    </source>
</evidence>
<keyword evidence="10" id="KW-1185">Reference proteome</keyword>